<name>A0A0D2L092_9CHLO</name>
<organism evidence="2 3">
    <name type="scientific">Monoraphidium neglectum</name>
    <dbReference type="NCBI Taxonomy" id="145388"/>
    <lineage>
        <taxon>Eukaryota</taxon>
        <taxon>Viridiplantae</taxon>
        <taxon>Chlorophyta</taxon>
        <taxon>core chlorophytes</taxon>
        <taxon>Chlorophyceae</taxon>
        <taxon>CS clade</taxon>
        <taxon>Sphaeropleales</taxon>
        <taxon>Selenastraceae</taxon>
        <taxon>Monoraphidium</taxon>
    </lineage>
</organism>
<proteinExistence type="predicted"/>
<dbReference type="InterPro" id="IPR007347">
    <property type="entry name" value="SpoVS"/>
</dbReference>
<feature type="region of interest" description="Disordered" evidence="1">
    <location>
        <begin position="147"/>
        <end position="199"/>
    </location>
</feature>
<dbReference type="RefSeq" id="XP_013899868.1">
    <property type="nucleotide sequence ID" value="XM_014044414.1"/>
</dbReference>
<dbReference type="OrthoDB" id="10487566at2759"/>
<accession>A0A0D2L092</accession>
<dbReference type="GeneID" id="25739989"/>
<dbReference type="Pfam" id="PF04232">
    <property type="entry name" value="SpoVS"/>
    <property type="match status" value="1"/>
</dbReference>
<dbReference type="InterPro" id="IPR036882">
    <property type="entry name" value="Alba-like_dom_sf"/>
</dbReference>
<protein>
    <submittedName>
        <fullName evidence="2">Uncharacterized protein</fullName>
    </submittedName>
</protein>
<dbReference type="Gene3D" id="3.30.110.20">
    <property type="entry name" value="Alba-like domain"/>
    <property type="match status" value="1"/>
</dbReference>
<keyword evidence="3" id="KW-1185">Reference proteome</keyword>
<dbReference type="KEGG" id="mng:MNEG_7113"/>
<dbReference type="GO" id="GO:0003676">
    <property type="term" value="F:nucleic acid binding"/>
    <property type="evidence" value="ECO:0007669"/>
    <property type="project" value="InterPro"/>
</dbReference>
<dbReference type="EMBL" id="KK101448">
    <property type="protein sequence ID" value="KIZ00849.1"/>
    <property type="molecule type" value="Genomic_DNA"/>
</dbReference>
<evidence type="ECO:0000313" key="2">
    <source>
        <dbReference type="EMBL" id="KIZ00849.1"/>
    </source>
</evidence>
<feature type="compositionally biased region" description="Low complexity" evidence="1">
    <location>
        <begin position="147"/>
        <end position="158"/>
    </location>
</feature>
<sequence>MGSGEPLVRVVAVDAASVTKAALVLTMANTMAKQDIGQMLSFQPTLISGRSAEPPTIPEGATVFYAARIAAGDILTDNSLLVTAETKPDALARAIIARVSTAGHTVLECLGRAATAQALQAVISARRGLLVRTQDVACVIASTYVNQQPRQATQQQQPRQREGEEGEQQQPQQQAAEGRRGKRRGAAGAAATGPGGGEAAAARRVLANRIVVLECAPRDPSLLRVRSTYGKVGS</sequence>
<gene>
    <name evidence="2" type="ORF">MNEG_7113</name>
</gene>
<dbReference type="AlphaFoldDB" id="A0A0D2L092"/>
<dbReference type="Proteomes" id="UP000054498">
    <property type="component" value="Unassembled WGS sequence"/>
</dbReference>
<reference evidence="2 3" key="1">
    <citation type="journal article" date="2013" name="BMC Genomics">
        <title>Reconstruction of the lipid metabolism for the microalga Monoraphidium neglectum from its genome sequence reveals characteristics suitable for biofuel production.</title>
        <authorList>
            <person name="Bogen C."/>
            <person name="Al-Dilaimi A."/>
            <person name="Albersmeier A."/>
            <person name="Wichmann J."/>
            <person name="Grundmann M."/>
            <person name="Rupp O."/>
            <person name="Lauersen K.J."/>
            <person name="Blifernez-Klassen O."/>
            <person name="Kalinowski J."/>
            <person name="Goesmann A."/>
            <person name="Mussgnug J.H."/>
            <person name="Kruse O."/>
        </authorList>
    </citation>
    <scope>NUCLEOTIDE SEQUENCE [LARGE SCALE GENOMIC DNA]</scope>
    <source>
        <strain evidence="2 3">SAG 48.87</strain>
    </source>
</reference>
<evidence type="ECO:0000313" key="3">
    <source>
        <dbReference type="Proteomes" id="UP000054498"/>
    </source>
</evidence>
<evidence type="ECO:0000256" key="1">
    <source>
        <dbReference type="SAM" id="MobiDB-lite"/>
    </source>
</evidence>